<name>A0A1I2IQV5_9GAMM</name>
<dbReference type="Proteomes" id="UP000199771">
    <property type="component" value="Unassembled WGS sequence"/>
</dbReference>
<keyword evidence="10" id="KW-1185">Reference proteome</keyword>
<dbReference type="CDD" id="cd06170">
    <property type="entry name" value="LuxR_C_like"/>
    <property type="match status" value="1"/>
</dbReference>
<dbReference type="PROSITE" id="PS00622">
    <property type="entry name" value="HTH_LUXR_1"/>
    <property type="match status" value="1"/>
</dbReference>
<dbReference type="SUPFAM" id="SSF52172">
    <property type="entry name" value="CheY-like"/>
    <property type="match status" value="1"/>
</dbReference>
<dbReference type="GO" id="GO:0000160">
    <property type="term" value="P:phosphorelay signal transduction system"/>
    <property type="evidence" value="ECO:0007669"/>
    <property type="project" value="UniProtKB-KW"/>
</dbReference>
<dbReference type="CDD" id="cd17535">
    <property type="entry name" value="REC_NarL-like"/>
    <property type="match status" value="1"/>
</dbReference>
<evidence type="ECO:0000256" key="5">
    <source>
        <dbReference type="ARBA" id="ARBA00023163"/>
    </source>
</evidence>
<dbReference type="InterPro" id="IPR011006">
    <property type="entry name" value="CheY-like_superfamily"/>
</dbReference>
<dbReference type="PROSITE" id="PS50043">
    <property type="entry name" value="HTH_LUXR_2"/>
    <property type="match status" value="1"/>
</dbReference>
<dbReference type="SMART" id="SM00448">
    <property type="entry name" value="REC"/>
    <property type="match status" value="1"/>
</dbReference>
<evidence type="ECO:0000256" key="4">
    <source>
        <dbReference type="ARBA" id="ARBA00023125"/>
    </source>
</evidence>
<evidence type="ECO:0000256" key="3">
    <source>
        <dbReference type="ARBA" id="ARBA00023015"/>
    </source>
</evidence>
<dbReference type="EMBL" id="FOOC01000004">
    <property type="protein sequence ID" value="SFF44792.1"/>
    <property type="molecule type" value="Genomic_DNA"/>
</dbReference>
<keyword evidence="1 6" id="KW-0597">Phosphoprotein</keyword>
<feature type="modified residue" description="4-aspartylphosphate" evidence="6">
    <location>
        <position position="54"/>
    </location>
</feature>
<dbReference type="PRINTS" id="PR00038">
    <property type="entry name" value="HTHLUXR"/>
</dbReference>
<dbReference type="Pfam" id="PF00072">
    <property type="entry name" value="Response_reg"/>
    <property type="match status" value="1"/>
</dbReference>
<dbReference type="InterPro" id="IPR058245">
    <property type="entry name" value="NreC/VraR/RcsB-like_REC"/>
</dbReference>
<evidence type="ECO:0000259" key="7">
    <source>
        <dbReference type="PROSITE" id="PS50043"/>
    </source>
</evidence>
<dbReference type="InterPro" id="IPR039420">
    <property type="entry name" value="WalR-like"/>
</dbReference>
<gene>
    <name evidence="9" type="ORF">SAMN04488120_104190</name>
</gene>
<dbReference type="PANTHER" id="PTHR43214">
    <property type="entry name" value="TWO-COMPONENT RESPONSE REGULATOR"/>
    <property type="match status" value="1"/>
</dbReference>
<dbReference type="PANTHER" id="PTHR43214:SF3">
    <property type="entry name" value="RESPONSE REGULATOR UVRY"/>
    <property type="match status" value="1"/>
</dbReference>
<protein>
    <submittedName>
        <fullName evidence="9">Two component transcriptional regulator, LuxR family</fullName>
    </submittedName>
</protein>
<keyword evidence="2" id="KW-0902">Two-component regulatory system</keyword>
<evidence type="ECO:0000313" key="9">
    <source>
        <dbReference type="EMBL" id="SFF44792.1"/>
    </source>
</evidence>
<evidence type="ECO:0000256" key="1">
    <source>
        <dbReference type="ARBA" id="ARBA00022553"/>
    </source>
</evidence>
<dbReference type="InterPro" id="IPR000792">
    <property type="entry name" value="Tscrpt_reg_LuxR_C"/>
</dbReference>
<dbReference type="RefSeq" id="WP_091532817.1">
    <property type="nucleotide sequence ID" value="NZ_FOOC01000004.1"/>
</dbReference>
<dbReference type="NCBIfam" id="NF007018">
    <property type="entry name" value="PRK09483.1"/>
    <property type="match status" value="1"/>
</dbReference>
<keyword evidence="5" id="KW-0804">Transcription</keyword>
<dbReference type="SMART" id="SM00421">
    <property type="entry name" value="HTH_LUXR"/>
    <property type="match status" value="1"/>
</dbReference>
<feature type="domain" description="HTH luxR-type" evidence="7">
    <location>
        <begin position="143"/>
        <end position="208"/>
    </location>
</feature>
<dbReference type="InterPro" id="IPR016032">
    <property type="entry name" value="Sig_transdc_resp-reg_C-effctor"/>
</dbReference>
<dbReference type="AlphaFoldDB" id="A0A1I2IQV5"/>
<keyword evidence="4" id="KW-0238">DNA-binding</keyword>
<evidence type="ECO:0000259" key="8">
    <source>
        <dbReference type="PROSITE" id="PS50110"/>
    </source>
</evidence>
<feature type="domain" description="Response regulatory" evidence="8">
    <location>
        <begin position="3"/>
        <end position="119"/>
    </location>
</feature>
<accession>A0A1I2IQV5</accession>
<dbReference type="Pfam" id="PF00196">
    <property type="entry name" value="GerE"/>
    <property type="match status" value="1"/>
</dbReference>
<evidence type="ECO:0000256" key="6">
    <source>
        <dbReference type="PROSITE-ProRule" id="PRU00169"/>
    </source>
</evidence>
<dbReference type="PROSITE" id="PS50110">
    <property type="entry name" value="RESPONSE_REGULATORY"/>
    <property type="match status" value="1"/>
</dbReference>
<keyword evidence="3" id="KW-0805">Transcription regulation</keyword>
<dbReference type="Gene3D" id="3.40.50.2300">
    <property type="match status" value="1"/>
</dbReference>
<dbReference type="SUPFAM" id="SSF46894">
    <property type="entry name" value="C-terminal effector domain of the bipartite response regulators"/>
    <property type="match status" value="1"/>
</dbReference>
<dbReference type="GO" id="GO:0003677">
    <property type="term" value="F:DNA binding"/>
    <property type="evidence" value="ECO:0007669"/>
    <property type="project" value="UniProtKB-KW"/>
</dbReference>
<evidence type="ECO:0000313" key="10">
    <source>
        <dbReference type="Proteomes" id="UP000199771"/>
    </source>
</evidence>
<dbReference type="OrthoDB" id="9796655at2"/>
<proteinExistence type="predicted"/>
<organism evidence="9 10">
    <name type="scientific">Fontimonas thermophila</name>
    <dbReference type="NCBI Taxonomy" id="1076937"/>
    <lineage>
        <taxon>Bacteria</taxon>
        <taxon>Pseudomonadati</taxon>
        <taxon>Pseudomonadota</taxon>
        <taxon>Gammaproteobacteria</taxon>
        <taxon>Nevskiales</taxon>
        <taxon>Nevskiaceae</taxon>
        <taxon>Fontimonas</taxon>
    </lineage>
</organism>
<sequence length="220" mass="24113">MIRIMLVDDHRLVRAGLKRVLTEVADMEVVAEASSGEEALELVRTVVPDVVLMDINMPGIGGLEATRRLLQRCPTTKVIVVSMHLEEPYPSRMLAAGAAGYISKDSAADEVVTAIRRVHGGGHYVAADVAGNLAASLVKGPSGASPFDQLSQRETQVMLMVTKGYSTQEISDRLHLSPKTVSTYRYRLFEKLGVSNDVELTRMAMRYGLLDERAENRSEI</sequence>
<dbReference type="InterPro" id="IPR001789">
    <property type="entry name" value="Sig_transdc_resp-reg_receiver"/>
</dbReference>
<reference evidence="9 10" key="1">
    <citation type="submission" date="2016-10" db="EMBL/GenBank/DDBJ databases">
        <authorList>
            <person name="de Groot N.N."/>
        </authorList>
    </citation>
    <scope>NUCLEOTIDE SEQUENCE [LARGE SCALE GENOMIC DNA]</scope>
    <source>
        <strain evidence="9 10">DSM 23609</strain>
    </source>
</reference>
<dbReference type="GO" id="GO:0006355">
    <property type="term" value="P:regulation of DNA-templated transcription"/>
    <property type="evidence" value="ECO:0007669"/>
    <property type="project" value="InterPro"/>
</dbReference>
<evidence type="ECO:0000256" key="2">
    <source>
        <dbReference type="ARBA" id="ARBA00023012"/>
    </source>
</evidence>
<dbReference type="STRING" id="1076937.SAMN04488120_104190"/>